<comment type="caution">
    <text evidence="1">The sequence shown here is derived from an EMBL/GenBank/DDBJ whole genome shotgun (WGS) entry which is preliminary data.</text>
</comment>
<name>A0ABQ5NXI5_9ACTN</name>
<reference evidence="1 2" key="1">
    <citation type="submission" date="2022-10" db="EMBL/GenBank/DDBJ databases">
        <title>Draft genome sequence of Streptomyces sp. YSPA8.</title>
        <authorList>
            <person name="Moriuchi R."/>
            <person name="Dohra H."/>
            <person name="Yamamura H."/>
            <person name="Kodani S."/>
        </authorList>
    </citation>
    <scope>NUCLEOTIDE SEQUENCE [LARGE SCALE GENOMIC DNA]</scope>
    <source>
        <strain evidence="1 2">YSPA8</strain>
    </source>
</reference>
<dbReference type="Proteomes" id="UP001291653">
    <property type="component" value="Unassembled WGS sequence"/>
</dbReference>
<evidence type="ECO:0000313" key="1">
    <source>
        <dbReference type="EMBL" id="GLF94868.1"/>
    </source>
</evidence>
<gene>
    <name evidence="1" type="ORF">SYYSPA8_11245</name>
</gene>
<sequence>MSSDSRPDGHGGPRFTLWQYLKHDLPAAAEPSWLCAVHQDPEAMQLLLRARYVCRHCTRAAAPR</sequence>
<keyword evidence="2" id="KW-1185">Reference proteome</keyword>
<protein>
    <submittedName>
        <fullName evidence="1">Uncharacterized protein</fullName>
    </submittedName>
</protein>
<proteinExistence type="predicted"/>
<evidence type="ECO:0000313" key="2">
    <source>
        <dbReference type="Proteomes" id="UP001291653"/>
    </source>
</evidence>
<dbReference type="RefSeq" id="WP_323446959.1">
    <property type="nucleotide sequence ID" value="NZ_BSBI01000004.1"/>
</dbReference>
<organism evidence="1 2">
    <name type="scientific">Streptomyces yaizuensis</name>
    <dbReference type="NCBI Taxonomy" id="2989713"/>
    <lineage>
        <taxon>Bacteria</taxon>
        <taxon>Bacillati</taxon>
        <taxon>Actinomycetota</taxon>
        <taxon>Actinomycetes</taxon>
        <taxon>Kitasatosporales</taxon>
        <taxon>Streptomycetaceae</taxon>
        <taxon>Streptomyces</taxon>
    </lineage>
</organism>
<accession>A0ABQ5NXI5</accession>
<dbReference type="EMBL" id="BSBI01000004">
    <property type="protein sequence ID" value="GLF94868.1"/>
    <property type="molecule type" value="Genomic_DNA"/>
</dbReference>